<dbReference type="Proteomes" id="UP000190648">
    <property type="component" value="Unassembled WGS sequence"/>
</dbReference>
<evidence type="ECO:0000313" key="1">
    <source>
        <dbReference type="EMBL" id="OPJ80041.1"/>
    </source>
</evidence>
<keyword evidence="2" id="KW-1185">Reference proteome</keyword>
<protein>
    <submittedName>
        <fullName evidence="1">Uncharacterized protein</fullName>
    </submittedName>
</protein>
<proteinExistence type="predicted"/>
<reference evidence="1 2" key="1">
    <citation type="submission" date="2016-02" db="EMBL/GenBank/DDBJ databases">
        <title>Band-tailed pigeon sequencing and assembly.</title>
        <authorList>
            <person name="Soares A.E."/>
            <person name="Novak B.J."/>
            <person name="Rice E.S."/>
            <person name="O'Connell B."/>
            <person name="Chang D."/>
            <person name="Weber S."/>
            <person name="Shapiro B."/>
        </authorList>
    </citation>
    <scope>NUCLEOTIDE SEQUENCE [LARGE SCALE GENOMIC DNA]</scope>
    <source>
        <strain evidence="1">BTP2013</strain>
        <tissue evidence="1">Blood</tissue>
    </source>
</reference>
<dbReference type="EMBL" id="LSYS01004331">
    <property type="protein sequence ID" value="OPJ80041.1"/>
    <property type="molecule type" value="Genomic_DNA"/>
</dbReference>
<accession>A0A1V4K6N3</accession>
<evidence type="ECO:0000313" key="2">
    <source>
        <dbReference type="Proteomes" id="UP000190648"/>
    </source>
</evidence>
<comment type="caution">
    <text evidence="1">The sequence shown here is derived from an EMBL/GenBank/DDBJ whole genome shotgun (WGS) entry which is preliminary data.</text>
</comment>
<gene>
    <name evidence="1" type="ORF">AV530_002445</name>
</gene>
<dbReference type="AlphaFoldDB" id="A0A1V4K6N3"/>
<organism evidence="1 2">
    <name type="scientific">Patagioenas fasciata monilis</name>
    <dbReference type="NCBI Taxonomy" id="372326"/>
    <lineage>
        <taxon>Eukaryota</taxon>
        <taxon>Metazoa</taxon>
        <taxon>Chordata</taxon>
        <taxon>Craniata</taxon>
        <taxon>Vertebrata</taxon>
        <taxon>Euteleostomi</taxon>
        <taxon>Archelosauria</taxon>
        <taxon>Archosauria</taxon>
        <taxon>Dinosauria</taxon>
        <taxon>Saurischia</taxon>
        <taxon>Theropoda</taxon>
        <taxon>Coelurosauria</taxon>
        <taxon>Aves</taxon>
        <taxon>Neognathae</taxon>
        <taxon>Neoaves</taxon>
        <taxon>Columbimorphae</taxon>
        <taxon>Columbiformes</taxon>
        <taxon>Columbidae</taxon>
        <taxon>Patagioenas</taxon>
    </lineage>
</organism>
<name>A0A1V4K6N3_PATFA</name>
<sequence length="77" mass="8869">MDIQKCCLIKSIAIPGYQSSSSDNSQFEAGINCENFWPCFTWKSVVPQQCEQKYALEALFTINITQQRVQRGIVYRD</sequence>